<evidence type="ECO:0000313" key="2">
    <source>
        <dbReference type="Proteomes" id="UP001230188"/>
    </source>
</evidence>
<gene>
    <name evidence="1" type="ORF">CTAYLR_000837</name>
</gene>
<dbReference type="SUPFAM" id="SSF48452">
    <property type="entry name" value="TPR-like"/>
    <property type="match status" value="1"/>
</dbReference>
<dbReference type="EMBL" id="JAQMWT010000005">
    <property type="protein sequence ID" value="KAJ8614538.1"/>
    <property type="molecule type" value="Genomic_DNA"/>
</dbReference>
<evidence type="ECO:0008006" key="3">
    <source>
        <dbReference type="Google" id="ProtNLM"/>
    </source>
</evidence>
<protein>
    <recommendedName>
        <fullName evidence="3">Tetratricopeptide repeat protein</fullName>
    </recommendedName>
</protein>
<dbReference type="Proteomes" id="UP001230188">
    <property type="component" value="Unassembled WGS sequence"/>
</dbReference>
<dbReference type="InterPro" id="IPR011990">
    <property type="entry name" value="TPR-like_helical_dom_sf"/>
</dbReference>
<comment type="caution">
    <text evidence="1">The sequence shown here is derived from an EMBL/GenBank/DDBJ whole genome shotgun (WGS) entry which is preliminary data.</text>
</comment>
<keyword evidence="2" id="KW-1185">Reference proteome</keyword>
<proteinExistence type="predicted"/>
<reference evidence="1" key="1">
    <citation type="submission" date="2023-01" db="EMBL/GenBank/DDBJ databases">
        <title>Metagenome sequencing of chrysophaentin producing Chrysophaeum taylorii.</title>
        <authorList>
            <person name="Davison J."/>
            <person name="Bewley C."/>
        </authorList>
    </citation>
    <scope>NUCLEOTIDE SEQUENCE</scope>
    <source>
        <strain evidence="1">NIES-1699</strain>
    </source>
</reference>
<dbReference type="AlphaFoldDB" id="A0AAD7UPF7"/>
<dbReference type="Gene3D" id="1.25.40.10">
    <property type="entry name" value="Tetratricopeptide repeat domain"/>
    <property type="match status" value="1"/>
</dbReference>
<sequence>MSVLMPPLRNLALLTFTCGEVDTSIPLLRRLLELSEQILRPDYESKLHDGLNTVESPGLIPVLNTLGYAELLDGNTDNARTQYQRVLNISNVHSGSRSLETVQAVEHLAMVEYYAENFDEAGRLFQDAQQILLENGRSQSDEDVRRNIENAATATCRKGPRAFVASDK</sequence>
<accession>A0AAD7UPF7</accession>
<evidence type="ECO:0000313" key="1">
    <source>
        <dbReference type="EMBL" id="KAJ8614538.1"/>
    </source>
</evidence>
<dbReference type="Pfam" id="PF13424">
    <property type="entry name" value="TPR_12"/>
    <property type="match status" value="1"/>
</dbReference>
<organism evidence="1 2">
    <name type="scientific">Chrysophaeum taylorii</name>
    <dbReference type="NCBI Taxonomy" id="2483200"/>
    <lineage>
        <taxon>Eukaryota</taxon>
        <taxon>Sar</taxon>
        <taxon>Stramenopiles</taxon>
        <taxon>Ochrophyta</taxon>
        <taxon>Pelagophyceae</taxon>
        <taxon>Pelagomonadales</taxon>
        <taxon>Pelagomonadaceae</taxon>
        <taxon>Chrysophaeum</taxon>
    </lineage>
</organism>
<name>A0AAD7UPF7_9STRA</name>